<dbReference type="EMBL" id="CM044702">
    <property type="protein sequence ID" value="KAI5674907.1"/>
    <property type="molecule type" value="Genomic_DNA"/>
</dbReference>
<evidence type="ECO:0000313" key="1">
    <source>
        <dbReference type="EMBL" id="KAI5674907.1"/>
    </source>
</evidence>
<proteinExistence type="predicted"/>
<sequence>MKMQLVLLSVIVILSFTAEKCRELVGKESFTSTAKERFTFLNCFDMSYGTMACILKEIVKLYLYYIRAVHVHKVRIEATERALAENMLQGQSFNEAMKLAREVGDATARQASLQAKHITGPVISSAWDLFETLYAGGSLAEGMVRSSGTLFGAYVGGIIGESKLRWVGFLIGSQLGSWFGGRIGLMVYDVGIGVQYLLKLMNERSSFYPIAKRETYIQQD</sequence>
<evidence type="ECO:0000313" key="2">
    <source>
        <dbReference type="Proteomes" id="UP001060085"/>
    </source>
</evidence>
<accession>A0ACC0BQN0</accession>
<dbReference type="Proteomes" id="UP001060085">
    <property type="component" value="Linkage Group LG02"/>
</dbReference>
<gene>
    <name evidence="1" type="ORF">M9H77_05857</name>
</gene>
<comment type="caution">
    <text evidence="1">The sequence shown here is derived from an EMBL/GenBank/DDBJ whole genome shotgun (WGS) entry which is preliminary data.</text>
</comment>
<protein>
    <submittedName>
        <fullName evidence="1">Uncharacterized protein</fullName>
    </submittedName>
</protein>
<keyword evidence="2" id="KW-1185">Reference proteome</keyword>
<reference evidence="2" key="1">
    <citation type="journal article" date="2023" name="Nat. Plants">
        <title>Single-cell RNA sequencing provides a high-resolution roadmap for understanding the multicellular compartmentation of specialized metabolism.</title>
        <authorList>
            <person name="Sun S."/>
            <person name="Shen X."/>
            <person name="Li Y."/>
            <person name="Li Y."/>
            <person name="Wang S."/>
            <person name="Li R."/>
            <person name="Zhang H."/>
            <person name="Shen G."/>
            <person name="Guo B."/>
            <person name="Wei J."/>
            <person name="Xu J."/>
            <person name="St-Pierre B."/>
            <person name="Chen S."/>
            <person name="Sun C."/>
        </authorList>
    </citation>
    <scope>NUCLEOTIDE SEQUENCE [LARGE SCALE GENOMIC DNA]</scope>
</reference>
<organism evidence="1 2">
    <name type="scientific">Catharanthus roseus</name>
    <name type="common">Madagascar periwinkle</name>
    <name type="synonym">Vinca rosea</name>
    <dbReference type="NCBI Taxonomy" id="4058"/>
    <lineage>
        <taxon>Eukaryota</taxon>
        <taxon>Viridiplantae</taxon>
        <taxon>Streptophyta</taxon>
        <taxon>Embryophyta</taxon>
        <taxon>Tracheophyta</taxon>
        <taxon>Spermatophyta</taxon>
        <taxon>Magnoliopsida</taxon>
        <taxon>eudicotyledons</taxon>
        <taxon>Gunneridae</taxon>
        <taxon>Pentapetalae</taxon>
        <taxon>asterids</taxon>
        <taxon>lamiids</taxon>
        <taxon>Gentianales</taxon>
        <taxon>Apocynaceae</taxon>
        <taxon>Rauvolfioideae</taxon>
        <taxon>Vinceae</taxon>
        <taxon>Catharanthinae</taxon>
        <taxon>Catharanthus</taxon>
    </lineage>
</organism>
<name>A0ACC0BQN0_CATRO</name>